<reference evidence="1 2" key="1">
    <citation type="submission" date="2021-03" db="EMBL/GenBank/DDBJ databases">
        <title>Complete genome of Streptomyces formicae strain 1H-GS9 (DSM 100524).</title>
        <authorList>
            <person name="Atanasov K.E."/>
            <person name="Altabella T."/>
            <person name="Ferrer A."/>
        </authorList>
    </citation>
    <scope>NUCLEOTIDE SEQUENCE [LARGE SCALE GENOMIC DNA]</scope>
    <source>
        <strain evidence="1 2">1H-GS9</strain>
    </source>
</reference>
<protein>
    <recommendedName>
        <fullName evidence="3">Resolvase/invertase-type recombinase catalytic domain-containing protein</fullName>
    </recommendedName>
</protein>
<proteinExistence type="predicted"/>
<evidence type="ECO:0000313" key="1">
    <source>
        <dbReference type="EMBL" id="UNM14996.1"/>
    </source>
</evidence>
<accession>A0ABY3WTV8</accession>
<organism evidence="1 2">
    <name type="scientific">Streptomyces formicae</name>
    <dbReference type="NCBI Taxonomy" id="1616117"/>
    <lineage>
        <taxon>Bacteria</taxon>
        <taxon>Bacillati</taxon>
        <taxon>Actinomycetota</taxon>
        <taxon>Actinomycetes</taxon>
        <taxon>Kitasatosporales</taxon>
        <taxon>Streptomycetaceae</taxon>
        <taxon>Streptomyces</taxon>
    </lineage>
</organism>
<dbReference type="Proteomes" id="UP000828924">
    <property type="component" value="Chromosome"/>
</dbReference>
<dbReference type="EMBL" id="CP071872">
    <property type="protein sequence ID" value="UNM14996.1"/>
    <property type="molecule type" value="Genomic_DNA"/>
</dbReference>
<evidence type="ECO:0008006" key="3">
    <source>
        <dbReference type="Google" id="ProtNLM"/>
    </source>
</evidence>
<name>A0ABY3WTV8_9ACTN</name>
<sequence length="125" mass="13871">MVTLTENHHVPGLDVYGFLRLTHTTRTRRHALSAVLDEYCRAHELRMAALFVEHAPGDVYSPAFVGLLDTLTLPEAYGVVIPSLGHLGPSRTAAERTRIILGVGARLKQVRFTPPTFHDADRCRS</sequence>
<keyword evidence="2" id="KW-1185">Reference proteome</keyword>
<dbReference type="RefSeq" id="WP_242335828.1">
    <property type="nucleotide sequence ID" value="NZ_CP071872.1"/>
</dbReference>
<gene>
    <name evidence="1" type="ORF">J4032_29175</name>
</gene>
<evidence type="ECO:0000313" key="2">
    <source>
        <dbReference type="Proteomes" id="UP000828924"/>
    </source>
</evidence>